<dbReference type="InterPro" id="IPR020456">
    <property type="entry name" value="Acylphosphatase"/>
</dbReference>
<dbReference type="Pfam" id="PF00708">
    <property type="entry name" value="Acylphosphatase"/>
    <property type="match status" value="1"/>
</dbReference>
<evidence type="ECO:0000256" key="2">
    <source>
        <dbReference type="ARBA" id="ARBA00012150"/>
    </source>
</evidence>
<dbReference type="EC" id="3.6.1.7" evidence="2 4"/>
<dbReference type="PANTHER" id="PTHR47268:SF4">
    <property type="entry name" value="ACYLPHOSPHATASE"/>
    <property type="match status" value="1"/>
</dbReference>
<dbReference type="InterPro" id="IPR017968">
    <property type="entry name" value="Acylphosphatase_CS"/>
</dbReference>
<evidence type="ECO:0000256" key="3">
    <source>
        <dbReference type="ARBA" id="ARBA00047645"/>
    </source>
</evidence>
<dbReference type="InterPro" id="IPR001792">
    <property type="entry name" value="Acylphosphatase-like_dom"/>
</dbReference>
<dbReference type="EMBL" id="PFBM01000007">
    <property type="protein sequence ID" value="PIR82694.1"/>
    <property type="molecule type" value="Genomic_DNA"/>
</dbReference>
<protein>
    <recommendedName>
        <fullName evidence="2 4">acylphosphatase</fullName>
        <ecNumber evidence="2 4">3.6.1.7</ecNumber>
    </recommendedName>
</protein>
<feature type="active site" evidence="4">
    <location>
        <position position="18"/>
    </location>
</feature>
<comment type="catalytic activity">
    <reaction evidence="3 4">
        <text>an acyl phosphate + H2O = a carboxylate + phosphate + H(+)</text>
        <dbReference type="Rhea" id="RHEA:14965"/>
        <dbReference type="ChEBI" id="CHEBI:15377"/>
        <dbReference type="ChEBI" id="CHEBI:15378"/>
        <dbReference type="ChEBI" id="CHEBI:29067"/>
        <dbReference type="ChEBI" id="CHEBI:43474"/>
        <dbReference type="ChEBI" id="CHEBI:59918"/>
        <dbReference type="EC" id="3.6.1.7"/>
    </reaction>
</comment>
<name>A0A2H0U8G5_9BACT</name>
<feature type="domain" description="Acylphosphatase-like" evidence="6">
    <location>
        <begin position="3"/>
        <end position="90"/>
    </location>
</feature>
<reference evidence="8" key="1">
    <citation type="submission" date="2017-09" db="EMBL/GenBank/DDBJ databases">
        <title>Depth-based differentiation of microbial function through sediment-hosted aquifers and enrichment of novel symbionts in the deep terrestrial subsurface.</title>
        <authorList>
            <person name="Probst A.J."/>
            <person name="Ladd B."/>
            <person name="Jarett J.K."/>
            <person name="Geller-Mcgrath D.E."/>
            <person name="Sieber C.M.K."/>
            <person name="Emerson J.B."/>
            <person name="Anantharaman K."/>
            <person name="Thomas B.C."/>
            <person name="Malmstrom R."/>
            <person name="Stieglmeier M."/>
            <person name="Klingl A."/>
            <person name="Woyke T."/>
            <person name="Ryan C.M."/>
            <person name="Banfield J.F."/>
        </authorList>
    </citation>
    <scope>NUCLEOTIDE SEQUENCE [LARGE SCALE GENOMIC DNA]</scope>
</reference>
<evidence type="ECO:0000256" key="1">
    <source>
        <dbReference type="ARBA" id="ARBA00005614"/>
    </source>
</evidence>
<dbReference type="PROSITE" id="PS51160">
    <property type="entry name" value="ACYLPHOSPHATASE_3"/>
    <property type="match status" value="1"/>
</dbReference>
<organism evidence="7 8">
    <name type="scientific">Candidatus Kaiserbacteria bacterium CG10_big_fil_rev_8_21_14_0_10_59_10</name>
    <dbReference type="NCBI Taxonomy" id="1974612"/>
    <lineage>
        <taxon>Bacteria</taxon>
        <taxon>Candidatus Kaiseribacteriota</taxon>
    </lineage>
</organism>
<comment type="caution">
    <text evidence="7">The sequence shown here is derived from an EMBL/GenBank/DDBJ whole genome shotgun (WGS) entry which is preliminary data.</text>
</comment>
<dbReference type="AlphaFoldDB" id="A0A2H0U8G5"/>
<dbReference type="SUPFAM" id="SSF54975">
    <property type="entry name" value="Acylphosphatase/BLUF domain-like"/>
    <property type="match status" value="1"/>
</dbReference>
<dbReference type="InterPro" id="IPR036046">
    <property type="entry name" value="Acylphosphatase-like_dom_sf"/>
</dbReference>
<dbReference type="PROSITE" id="PS00151">
    <property type="entry name" value="ACYLPHOSPHATASE_2"/>
    <property type="match status" value="1"/>
</dbReference>
<keyword evidence="4 7" id="KW-0378">Hydrolase</keyword>
<evidence type="ECO:0000259" key="6">
    <source>
        <dbReference type="PROSITE" id="PS51160"/>
    </source>
</evidence>
<gene>
    <name evidence="7" type="ORF">COU20_00735</name>
</gene>
<sequence length="90" mass="10524">MEEVYCRVYGRVQLVMFRDFTKRKARSLGLRGYVRNMDDGSVEVVAQGPREDLEKLVAHLRRGPLLARVERVDVERRQPVKTYADFTIVL</sequence>
<dbReference type="PRINTS" id="PR00112">
    <property type="entry name" value="ACYLPHPHTASE"/>
</dbReference>
<dbReference type="Proteomes" id="UP000231379">
    <property type="component" value="Unassembled WGS sequence"/>
</dbReference>
<comment type="similarity">
    <text evidence="1 5">Belongs to the acylphosphatase family.</text>
</comment>
<proteinExistence type="inferred from homology"/>
<evidence type="ECO:0000313" key="8">
    <source>
        <dbReference type="Proteomes" id="UP000231379"/>
    </source>
</evidence>
<feature type="active site" evidence="4">
    <location>
        <position position="36"/>
    </location>
</feature>
<accession>A0A2H0U8G5</accession>
<dbReference type="GO" id="GO:0003998">
    <property type="term" value="F:acylphosphatase activity"/>
    <property type="evidence" value="ECO:0007669"/>
    <property type="project" value="UniProtKB-EC"/>
</dbReference>
<evidence type="ECO:0000256" key="5">
    <source>
        <dbReference type="RuleBase" id="RU004168"/>
    </source>
</evidence>
<dbReference type="PANTHER" id="PTHR47268">
    <property type="entry name" value="ACYLPHOSPHATASE"/>
    <property type="match status" value="1"/>
</dbReference>
<evidence type="ECO:0000313" key="7">
    <source>
        <dbReference type="EMBL" id="PIR82694.1"/>
    </source>
</evidence>
<dbReference type="Gene3D" id="3.30.70.100">
    <property type="match status" value="1"/>
</dbReference>
<evidence type="ECO:0000256" key="4">
    <source>
        <dbReference type="PROSITE-ProRule" id="PRU00520"/>
    </source>
</evidence>